<reference evidence="3" key="1">
    <citation type="journal article" date="2021" name="IMA Fungus">
        <title>Genomic characterization of three marine fungi, including Emericellopsis atlantica sp. nov. with signatures of a generalist lifestyle and marine biomass degradation.</title>
        <authorList>
            <person name="Hagestad O.C."/>
            <person name="Hou L."/>
            <person name="Andersen J.H."/>
            <person name="Hansen E.H."/>
            <person name="Altermark B."/>
            <person name="Li C."/>
            <person name="Kuhnert E."/>
            <person name="Cox R.J."/>
            <person name="Crous P.W."/>
            <person name="Spatafora J.W."/>
            <person name="Lail K."/>
            <person name="Amirebrahimi M."/>
            <person name="Lipzen A."/>
            <person name="Pangilinan J."/>
            <person name="Andreopoulos W."/>
            <person name="Hayes R.D."/>
            <person name="Ng V."/>
            <person name="Grigoriev I.V."/>
            <person name="Jackson S.A."/>
            <person name="Sutton T.D.S."/>
            <person name="Dobson A.D.W."/>
            <person name="Rama T."/>
        </authorList>
    </citation>
    <scope>NUCLEOTIDE SEQUENCE</scope>
    <source>
        <strain evidence="3">TRa018bII</strain>
    </source>
</reference>
<dbReference type="AlphaFoldDB" id="A0A9P8C9W2"/>
<evidence type="ECO:0000256" key="2">
    <source>
        <dbReference type="SAM" id="MobiDB-lite"/>
    </source>
</evidence>
<feature type="compositionally biased region" description="Polar residues" evidence="2">
    <location>
        <begin position="373"/>
        <end position="393"/>
    </location>
</feature>
<evidence type="ECO:0000313" key="4">
    <source>
        <dbReference type="Proteomes" id="UP000824998"/>
    </source>
</evidence>
<feature type="region of interest" description="Disordered" evidence="2">
    <location>
        <begin position="318"/>
        <end position="350"/>
    </location>
</feature>
<evidence type="ECO:0000313" key="3">
    <source>
        <dbReference type="EMBL" id="KAG9239249.1"/>
    </source>
</evidence>
<sequence length="528" mass="58779">MADWLRPVFNRAKTPVQGSTPTFERQNQVSIDETLYENDEVAVPKLRPTSRVSSYMGFRPNTPPVANLDPFPNVRCPESLYHKPSGDQMAETLKVVMMSRYTIDPIPVEYNACILHVLEAYQDLREQVNANQDAIEEMKHSHTKDIKDFEALATQWEEKERDYKAEVKKLEVLLSKTEGGMESVMVARSKSQIHCTSRASDEIGRTLSTMKERHKERNTRRKKSHEEAEPQACPLPSIPMKFPSIHELGLSHTNIVALEKQQSEQSHDLPDFTSSSGLDNSTDSLSHKLLSQDDLVSIGIAVQEKPLPDIQARARKFPSKESKHLGLSSEGQLSFSFNPGDDESILKQDDNTSEIRRQILGDLIKHTRFATSDETFDTTKSPLPTDQLPTISTPDEPPRRRLRSTKASFNLQSSYPVSRGGSTGSVVTAIRLNSCRSSVGGFRNESRADSVAEIRSSRNSGGNEAVTAAAWAFTASDRASRNGTSSPGTTEDKIMSDDMRHVYNAAERKGQISSHGIVATSFPEAIYI</sequence>
<organism evidence="3 4">
    <name type="scientific">Amylocarpus encephaloides</name>
    <dbReference type="NCBI Taxonomy" id="45428"/>
    <lineage>
        <taxon>Eukaryota</taxon>
        <taxon>Fungi</taxon>
        <taxon>Dikarya</taxon>
        <taxon>Ascomycota</taxon>
        <taxon>Pezizomycotina</taxon>
        <taxon>Leotiomycetes</taxon>
        <taxon>Helotiales</taxon>
        <taxon>Helotiales incertae sedis</taxon>
        <taxon>Amylocarpus</taxon>
    </lineage>
</organism>
<feature type="region of interest" description="Disordered" evidence="2">
    <location>
        <begin position="206"/>
        <end position="240"/>
    </location>
</feature>
<evidence type="ECO:0000256" key="1">
    <source>
        <dbReference type="SAM" id="Coils"/>
    </source>
</evidence>
<feature type="compositionally biased region" description="Basic and acidic residues" evidence="2">
    <location>
        <begin position="206"/>
        <end position="215"/>
    </location>
</feature>
<dbReference type="OrthoDB" id="5430717at2759"/>
<feature type="region of interest" description="Disordered" evidence="2">
    <location>
        <begin position="477"/>
        <end position="496"/>
    </location>
</feature>
<feature type="coiled-coil region" evidence="1">
    <location>
        <begin position="118"/>
        <end position="173"/>
    </location>
</feature>
<accession>A0A9P8C9W2</accession>
<comment type="caution">
    <text evidence="3">The sequence shown here is derived from an EMBL/GenBank/DDBJ whole genome shotgun (WGS) entry which is preliminary data.</text>
</comment>
<proteinExistence type="predicted"/>
<protein>
    <submittedName>
        <fullName evidence="3">Uncharacterized protein</fullName>
    </submittedName>
</protein>
<keyword evidence="1" id="KW-0175">Coiled coil</keyword>
<dbReference type="Proteomes" id="UP000824998">
    <property type="component" value="Unassembled WGS sequence"/>
</dbReference>
<gene>
    <name evidence="3" type="ORF">BJ875DRAFT_436677</name>
</gene>
<feature type="region of interest" description="Disordered" evidence="2">
    <location>
        <begin position="373"/>
        <end position="408"/>
    </location>
</feature>
<dbReference type="EMBL" id="MU251360">
    <property type="protein sequence ID" value="KAG9239249.1"/>
    <property type="molecule type" value="Genomic_DNA"/>
</dbReference>
<name>A0A9P8C9W2_9HELO</name>
<keyword evidence="4" id="KW-1185">Reference proteome</keyword>